<evidence type="ECO:0000313" key="3">
    <source>
        <dbReference type="Proteomes" id="UP000673375"/>
    </source>
</evidence>
<dbReference type="Proteomes" id="UP000673375">
    <property type="component" value="Unassembled WGS sequence"/>
</dbReference>
<evidence type="ECO:0000259" key="1">
    <source>
        <dbReference type="PROSITE" id="PS50994"/>
    </source>
</evidence>
<evidence type="ECO:0000313" key="2">
    <source>
        <dbReference type="EMBL" id="MBP1044988.1"/>
    </source>
</evidence>
<dbReference type="PANTHER" id="PTHR46889">
    <property type="entry name" value="TRANSPOSASE INSF FOR INSERTION SEQUENCE IS3B-RELATED"/>
    <property type="match status" value="1"/>
</dbReference>
<protein>
    <submittedName>
        <fullName evidence="2">DDE-type integrase/transposase/recombinase</fullName>
    </submittedName>
</protein>
<proteinExistence type="predicted"/>
<feature type="domain" description="Integrase catalytic" evidence="1">
    <location>
        <begin position="1"/>
        <end position="81"/>
    </location>
</feature>
<name>A0ABS4CEF4_9ENTE</name>
<dbReference type="Gene3D" id="3.30.420.10">
    <property type="entry name" value="Ribonuclease H-like superfamily/Ribonuclease H"/>
    <property type="match status" value="1"/>
</dbReference>
<dbReference type="InterPro" id="IPR012337">
    <property type="entry name" value="RNaseH-like_sf"/>
</dbReference>
<accession>A0ABS4CEF4</accession>
<comment type="caution">
    <text evidence="2">The sequence shown here is derived from an EMBL/GenBank/DDBJ whole genome shotgun (WGS) entry which is preliminary data.</text>
</comment>
<dbReference type="InterPro" id="IPR036397">
    <property type="entry name" value="RNaseH_sf"/>
</dbReference>
<dbReference type="PANTHER" id="PTHR46889:SF7">
    <property type="entry name" value="TRANSPOSASE FOR INSERTION SEQUENCE ELEMENT IS904"/>
    <property type="match status" value="1"/>
</dbReference>
<gene>
    <name evidence="2" type="ORF">I6N96_01760</name>
</gene>
<organism evidence="2 3">
    <name type="scientific">Enterococcus larvae</name>
    <dbReference type="NCBI Taxonomy" id="2794352"/>
    <lineage>
        <taxon>Bacteria</taxon>
        <taxon>Bacillati</taxon>
        <taxon>Bacillota</taxon>
        <taxon>Bacilli</taxon>
        <taxon>Lactobacillales</taxon>
        <taxon>Enterococcaceae</taxon>
        <taxon>Enterococcus</taxon>
    </lineage>
</organism>
<sequence>MTYILLQKGTLYIVVLIDVYTRKIVGWAMSPRMKDQLIIDAFLQACEKEQPQAELIVHMDQGSQHRNTSFQSELRKKLSLV</sequence>
<dbReference type="InterPro" id="IPR001584">
    <property type="entry name" value="Integrase_cat-core"/>
</dbReference>
<dbReference type="PROSITE" id="PS50994">
    <property type="entry name" value="INTEGRASE"/>
    <property type="match status" value="1"/>
</dbReference>
<keyword evidence="3" id="KW-1185">Reference proteome</keyword>
<reference evidence="2 3" key="1">
    <citation type="submission" date="2020-12" db="EMBL/GenBank/DDBJ databases">
        <title>Vagococcus allomyrinae sp. nov. and Enterococcus lavae sp. nov., isolated from the larvae of Allomyrina dichotoma.</title>
        <authorList>
            <person name="Lee S.D."/>
        </authorList>
    </citation>
    <scope>NUCLEOTIDE SEQUENCE [LARGE SCALE GENOMIC DNA]</scope>
    <source>
        <strain evidence="2 3">BWM-S5</strain>
    </source>
</reference>
<dbReference type="EMBL" id="JAEDXU010000001">
    <property type="protein sequence ID" value="MBP1044988.1"/>
    <property type="molecule type" value="Genomic_DNA"/>
</dbReference>
<dbReference type="SUPFAM" id="SSF53098">
    <property type="entry name" value="Ribonuclease H-like"/>
    <property type="match status" value="1"/>
</dbReference>
<dbReference type="Pfam" id="PF00665">
    <property type="entry name" value="rve"/>
    <property type="match status" value="1"/>
</dbReference>
<dbReference type="InterPro" id="IPR050900">
    <property type="entry name" value="Transposase_IS3/IS150/IS904"/>
</dbReference>